<evidence type="ECO:0000259" key="1">
    <source>
        <dbReference type="Pfam" id="PF03101"/>
    </source>
</evidence>
<gene>
    <name evidence="2" type="ORF">PIB30_036830</name>
</gene>
<accession>A0ABU6RDT1</accession>
<dbReference type="InterPro" id="IPR004330">
    <property type="entry name" value="FAR1_DNA_bnd_dom"/>
</dbReference>
<evidence type="ECO:0000313" key="3">
    <source>
        <dbReference type="Proteomes" id="UP001341840"/>
    </source>
</evidence>
<dbReference type="EMBL" id="JASCZI010030390">
    <property type="protein sequence ID" value="MED6122125.1"/>
    <property type="molecule type" value="Genomic_DNA"/>
</dbReference>
<proteinExistence type="predicted"/>
<feature type="domain" description="FAR1" evidence="1">
    <location>
        <begin position="66"/>
        <end position="133"/>
    </location>
</feature>
<dbReference type="PANTHER" id="PTHR46328">
    <property type="entry name" value="FAR-RED IMPAIRED RESPONSIVE (FAR1) FAMILY PROTEIN-RELATED"/>
    <property type="match status" value="1"/>
</dbReference>
<dbReference type="Proteomes" id="UP001341840">
    <property type="component" value="Unassembled WGS sequence"/>
</dbReference>
<keyword evidence="3" id="KW-1185">Reference proteome</keyword>
<dbReference type="PANTHER" id="PTHR46328:SF27">
    <property type="entry name" value="OS12G0287500 PROTEIN"/>
    <property type="match status" value="1"/>
</dbReference>
<organism evidence="2 3">
    <name type="scientific">Stylosanthes scabra</name>
    <dbReference type="NCBI Taxonomy" id="79078"/>
    <lineage>
        <taxon>Eukaryota</taxon>
        <taxon>Viridiplantae</taxon>
        <taxon>Streptophyta</taxon>
        <taxon>Embryophyta</taxon>
        <taxon>Tracheophyta</taxon>
        <taxon>Spermatophyta</taxon>
        <taxon>Magnoliopsida</taxon>
        <taxon>eudicotyledons</taxon>
        <taxon>Gunneridae</taxon>
        <taxon>Pentapetalae</taxon>
        <taxon>rosids</taxon>
        <taxon>fabids</taxon>
        <taxon>Fabales</taxon>
        <taxon>Fabaceae</taxon>
        <taxon>Papilionoideae</taxon>
        <taxon>50 kb inversion clade</taxon>
        <taxon>dalbergioids sensu lato</taxon>
        <taxon>Dalbergieae</taxon>
        <taxon>Pterocarpus clade</taxon>
        <taxon>Stylosanthes</taxon>
    </lineage>
</organism>
<comment type="caution">
    <text evidence="2">The sequence shown here is derived from an EMBL/GenBank/DDBJ whole genome shotgun (WGS) entry which is preliminary data.</text>
</comment>
<dbReference type="Pfam" id="PF03101">
    <property type="entry name" value="FAR1"/>
    <property type="match status" value="1"/>
</dbReference>
<reference evidence="2 3" key="1">
    <citation type="journal article" date="2023" name="Plants (Basel)">
        <title>Bridging the Gap: Combining Genomics and Transcriptomics Approaches to Understand Stylosanthes scabra, an Orphan Legume from the Brazilian Caatinga.</title>
        <authorList>
            <person name="Ferreira-Neto J.R.C."/>
            <person name="da Silva M.D."/>
            <person name="Binneck E."/>
            <person name="de Melo N.F."/>
            <person name="da Silva R.H."/>
            <person name="de Melo A.L.T.M."/>
            <person name="Pandolfi V."/>
            <person name="Bustamante F.O."/>
            <person name="Brasileiro-Vidal A.C."/>
            <person name="Benko-Iseppon A.M."/>
        </authorList>
    </citation>
    <scope>NUCLEOTIDE SEQUENCE [LARGE SCALE GENOMIC DNA]</scope>
    <source>
        <tissue evidence="2">Leaves</tissue>
    </source>
</reference>
<protein>
    <recommendedName>
        <fullName evidence="1">FAR1 domain-containing protein</fullName>
    </recommendedName>
</protein>
<sequence>MESNDNESFSWEDVFCIPDESGQNEAEDVGNEETCLNLGGLSDEDSSKFEDLVGLGEEGILNKDEAGILTRRRFFCNRAGLREDKHYHRAERKRNHRPETQTNCPALLSVYLDKGCGRWRVRYVILGHNHDLTPRGMVHMILATEACPLQQRLR</sequence>
<name>A0ABU6RDT1_9FABA</name>
<evidence type="ECO:0000313" key="2">
    <source>
        <dbReference type="EMBL" id="MED6122125.1"/>
    </source>
</evidence>